<protein>
    <submittedName>
        <fullName evidence="1">Uncharacterized protein</fullName>
    </submittedName>
</protein>
<sequence length="76" mass="8595">MKGVKNITVNYDNGETETLNKGVVVGFDEIDNEEETIKVRYRMCDIKGKDLYLIVNAVIALAQKLGMLDEEERDAD</sequence>
<dbReference type="EMBL" id="BK015705">
    <property type="protein sequence ID" value="DAE20987.1"/>
    <property type="molecule type" value="Genomic_DNA"/>
</dbReference>
<proteinExistence type="predicted"/>
<organism evidence="1">
    <name type="scientific">Siphoviridae sp. ctMgQ24</name>
    <dbReference type="NCBI Taxonomy" id="2826263"/>
    <lineage>
        <taxon>Viruses</taxon>
        <taxon>Duplodnaviria</taxon>
        <taxon>Heunggongvirae</taxon>
        <taxon>Uroviricota</taxon>
        <taxon>Caudoviricetes</taxon>
    </lineage>
</organism>
<evidence type="ECO:0000313" key="1">
    <source>
        <dbReference type="EMBL" id="DAE20987.1"/>
    </source>
</evidence>
<name>A0A8S5QQA0_9CAUD</name>
<reference evidence="1" key="1">
    <citation type="journal article" date="2021" name="Proc. Natl. Acad. Sci. U.S.A.">
        <title>A Catalog of Tens of Thousands of Viruses from Human Metagenomes Reveals Hidden Associations with Chronic Diseases.</title>
        <authorList>
            <person name="Tisza M.J."/>
            <person name="Buck C.B."/>
        </authorList>
    </citation>
    <scope>NUCLEOTIDE SEQUENCE</scope>
    <source>
        <strain evidence="1">CtMgQ24</strain>
    </source>
</reference>
<accession>A0A8S5QQA0</accession>